<dbReference type="EMBL" id="JAAIIH010000001">
    <property type="protein sequence ID" value="NMM99688.1"/>
    <property type="molecule type" value="Genomic_DNA"/>
</dbReference>
<evidence type="ECO:0000256" key="1">
    <source>
        <dbReference type="ARBA" id="ARBA00022679"/>
    </source>
</evidence>
<dbReference type="GO" id="GO:0000820">
    <property type="term" value="P:regulation of glutamine family amino acid metabolic process"/>
    <property type="evidence" value="ECO:0007669"/>
    <property type="project" value="TreeGrafter"/>
</dbReference>
<evidence type="ECO:0000259" key="8">
    <source>
        <dbReference type="Pfam" id="PF08335"/>
    </source>
</evidence>
<keyword evidence="2 9" id="KW-0548">Nucleotidyltransferase</keyword>
<dbReference type="SUPFAM" id="SSF81593">
    <property type="entry name" value="Nucleotidyltransferase substrate binding subunit/domain"/>
    <property type="match status" value="2"/>
</dbReference>
<dbReference type="GO" id="GO:0005829">
    <property type="term" value="C:cytosol"/>
    <property type="evidence" value="ECO:0007669"/>
    <property type="project" value="TreeGrafter"/>
</dbReference>
<evidence type="ECO:0000256" key="2">
    <source>
        <dbReference type="ARBA" id="ARBA00022695"/>
    </source>
</evidence>
<dbReference type="NCBIfam" id="NF010707">
    <property type="entry name" value="PRK14109.1"/>
    <property type="match status" value="1"/>
</dbReference>
<keyword evidence="6" id="KW-0511">Multifunctional enzyme</keyword>
<dbReference type="InterPro" id="IPR023057">
    <property type="entry name" value="GlnE"/>
</dbReference>
<dbReference type="Gene3D" id="3.30.460.10">
    <property type="entry name" value="Beta Polymerase, domain 2"/>
    <property type="match status" value="2"/>
</dbReference>
<protein>
    <submittedName>
        <fullName evidence="9">Glutamine-synthetase adenylyltransferase</fullName>
    </submittedName>
</protein>
<gene>
    <name evidence="9" type="ORF">G1C96_0266</name>
</gene>
<dbReference type="InterPro" id="IPR013546">
    <property type="entry name" value="PII_UdlTrfase/GS_AdlTrfase"/>
</dbReference>
<keyword evidence="3" id="KW-0547">Nucleotide-binding</keyword>
<proteinExistence type="predicted"/>
<dbReference type="Gene3D" id="1.20.120.330">
    <property type="entry name" value="Nucleotidyltransferases domain 2"/>
    <property type="match status" value="2"/>
</dbReference>
<dbReference type="Pfam" id="PF08335">
    <property type="entry name" value="GlnD_UR_UTase"/>
    <property type="match status" value="2"/>
</dbReference>
<evidence type="ECO:0000256" key="6">
    <source>
        <dbReference type="ARBA" id="ARBA00023268"/>
    </source>
</evidence>
<dbReference type="InterPro" id="IPR043519">
    <property type="entry name" value="NT_sf"/>
</dbReference>
<evidence type="ECO:0000256" key="3">
    <source>
        <dbReference type="ARBA" id="ARBA00022741"/>
    </source>
</evidence>
<evidence type="ECO:0000256" key="4">
    <source>
        <dbReference type="ARBA" id="ARBA00022840"/>
    </source>
</evidence>
<keyword evidence="5" id="KW-0460">Magnesium</keyword>
<sequence>MPQNPQGAVSARELIHAGILDLDEAKRQIGLLSEAGLTRDRLAVLLSALGHAYDPDVALRNLQSIVAALPSHRTTLDELAPTEDDQRRLIAVLGASDELGKLMRIRPTLVAAAAADPCRSNRRNAAERRALILEAIGADPSSAAPVAGLDLADATTQLRRTYRKHLAAIMAADVTAEDPLYMQPAISRMLSDLADAALEGALAIARHEVDGSEDCRFAVIGMGKLGAQELNYVSDVDLIYVVEPANPDVDRQRLIRVGTKMGTMLQRVCQSVIMGCAEPALWQIDGGLRPEGKDGPLVRTLDSHQGYYEQWAESWEFQALLKARPVAGDQELGRAYYEMTRPFVWSASTRKNFVYDCQQMRKRVEDLIPAPLKDREIKLGRGGLRDVEFTVQMLQLVHGRTDESLHTTSTLQSLQALSDGGYVSRKQAVRLSHDYRFERVLEHRQQMWALKRTHLFPDLGAGSLGGIERKRQIDRDSLARNAELRRLSRALGKHPEELVEEFDAVRREVRKLHQDIYFRPMLPIAAQAGSDEVTLSSDAARTRFASIGFADPDSAMRHVAALTSGVSRAAKINRIILPAVLSWLGNGQNPDMGLLGWRKLEEKFGTESEYLGFLRDSPSAAQRLCHVLSNSRFLGDALTKSVESITWLGNDDDLAVRTRGSLDVQCRATLERNEGSINDFATSLRAMRRHEIERIGLAWMSGVIDDAASLKGMTDVYDAVIQASLDWGLRHQVAQRGLDAPAASIAVIAMGRYGGGEVNFSSDADAILVYRPADGADDHEAGVFAKAVVDDMRQILAGPTSVEQKIELDLDLRPEGKNGPIVRSYASCREYYASWASTWEHQALLRARFAAGDAVLGHDFLTEIADPLRYSDEPLTAAQLADIRKLKARMEAERLPRGVRRDRHLKLGKGGLSDVEWTVQLLQLRHAGEHEELRVCGTLDALERLVALHLIDVGDARILEQTWRMCTAARNGNYLWSGRANQADILPDDMYSLGGIAVYLGHDAHRGQQFDNELLGMMRRCREVVERLFYGISKTKPVAPKAPVRVLSVRPGRRHTRFSR</sequence>
<dbReference type="GO" id="GO:0005524">
    <property type="term" value="F:ATP binding"/>
    <property type="evidence" value="ECO:0007669"/>
    <property type="project" value="UniProtKB-KW"/>
</dbReference>
<feature type="domain" description="Glutamate-ammonia ligase adenylyltransferase repeated" evidence="7">
    <location>
        <begin position="88"/>
        <end position="335"/>
    </location>
</feature>
<accession>A0A7Y0F0N4</accession>
<dbReference type="InterPro" id="IPR005190">
    <property type="entry name" value="GlnE_rpt_dom"/>
</dbReference>
<name>A0A7Y0F0N4_9BIFI</name>
<dbReference type="Proteomes" id="UP000588277">
    <property type="component" value="Unassembled WGS sequence"/>
</dbReference>
<dbReference type="CDD" id="cd05401">
    <property type="entry name" value="NT_GlnE_GlnD_like"/>
    <property type="match status" value="2"/>
</dbReference>
<comment type="caution">
    <text evidence="9">The sequence shown here is derived from an EMBL/GenBank/DDBJ whole genome shotgun (WGS) entry which is preliminary data.</text>
</comment>
<keyword evidence="10" id="KW-1185">Reference proteome</keyword>
<dbReference type="SUPFAM" id="SSF81301">
    <property type="entry name" value="Nucleotidyltransferase"/>
    <property type="match status" value="2"/>
</dbReference>
<dbReference type="Pfam" id="PF03710">
    <property type="entry name" value="GlnE"/>
    <property type="match status" value="2"/>
</dbReference>
<feature type="domain" description="Glutamate-ammonia ligase adenylyltransferase repeated" evidence="7">
    <location>
        <begin position="622"/>
        <end position="861"/>
    </location>
</feature>
<dbReference type="AlphaFoldDB" id="A0A7Y0F0N4"/>
<evidence type="ECO:0000256" key="5">
    <source>
        <dbReference type="ARBA" id="ARBA00022842"/>
    </source>
</evidence>
<evidence type="ECO:0000313" key="10">
    <source>
        <dbReference type="Proteomes" id="UP000588277"/>
    </source>
</evidence>
<keyword evidence="4" id="KW-0067">ATP-binding</keyword>
<feature type="domain" description="PII-uridylyltransferase/Glutamine-synthetase adenylyltransferase" evidence="8">
    <location>
        <begin position="360"/>
        <end position="459"/>
    </location>
</feature>
<evidence type="ECO:0000313" key="9">
    <source>
        <dbReference type="EMBL" id="NMM99688.1"/>
    </source>
</evidence>
<dbReference type="GO" id="GO:0008882">
    <property type="term" value="F:[glutamate-ammonia-ligase] adenylyltransferase activity"/>
    <property type="evidence" value="ECO:0007669"/>
    <property type="project" value="InterPro"/>
</dbReference>
<evidence type="ECO:0000259" key="7">
    <source>
        <dbReference type="Pfam" id="PF03710"/>
    </source>
</evidence>
<feature type="domain" description="PII-uridylyltransferase/Glutamine-synthetase adenylyltransferase" evidence="8">
    <location>
        <begin position="885"/>
        <end position="1029"/>
    </location>
</feature>
<organism evidence="9 10">
    <name type="scientific">Bifidobacterium moraviense</name>
    <dbReference type="NCBI Taxonomy" id="2675323"/>
    <lineage>
        <taxon>Bacteria</taxon>
        <taxon>Bacillati</taxon>
        <taxon>Actinomycetota</taxon>
        <taxon>Actinomycetes</taxon>
        <taxon>Bifidobacteriales</taxon>
        <taxon>Bifidobacteriaceae</taxon>
        <taxon>Bifidobacterium</taxon>
    </lineage>
</organism>
<keyword evidence="1 9" id="KW-0808">Transferase</keyword>
<reference evidence="9 10" key="1">
    <citation type="submission" date="2020-02" db="EMBL/GenBank/DDBJ databases">
        <title>Characterization of phylogenetic diversity of novel bifidobacterial species isolated in Czech ZOOs.</title>
        <authorList>
            <person name="Lugli G.A."/>
            <person name="Vera N.B."/>
            <person name="Ventura M."/>
        </authorList>
    </citation>
    <scope>NUCLEOTIDE SEQUENCE [LARGE SCALE GENOMIC DNA]</scope>
    <source>
        <strain evidence="9 10">DSM 109958</strain>
    </source>
</reference>
<dbReference type="PANTHER" id="PTHR30621:SF0">
    <property type="entry name" value="BIFUNCTIONAL GLUTAMINE SYNTHETASE ADENYLYLTRANSFERASE_ADENYLYL-REMOVING ENZYME"/>
    <property type="match status" value="1"/>
</dbReference>
<dbReference type="PANTHER" id="PTHR30621">
    <property type="entry name" value="GLUTAMINE SYNTHETASE ADENYLYLTRANSFERASE"/>
    <property type="match status" value="1"/>
</dbReference>
<dbReference type="RefSeq" id="WP_169274850.1">
    <property type="nucleotide sequence ID" value="NZ_JAAIIH010000001.1"/>
</dbReference>